<sequence length="194" mass="21178">MKTKREADGERGKESERRREDGGGAERSTAHLLHQHLSFNQHSWFLDLLNEVGCLMKDSAVLDQALASPRSVMLLHEAPLCLSLITSSSSLHLCLHTTLFIGLYTLTAGSALLLCPQVLVVFVKILIAQVSGKWRLRVLPANELPGRGSVVSPSNTGLRSQIKVTFPQGEMSQRDATAEDCPAFHLPLNGTSEP</sequence>
<evidence type="ECO:0000313" key="4">
    <source>
        <dbReference type="Proteomes" id="UP001187415"/>
    </source>
</evidence>
<evidence type="ECO:0000313" key="3">
    <source>
        <dbReference type="EMBL" id="KAK2854239.1"/>
    </source>
</evidence>
<evidence type="ECO:0000256" key="2">
    <source>
        <dbReference type="SAM" id="Phobius"/>
    </source>
</evidence>
<organism evidence="3 4">
    <name type="scientific">Channa striata</name>
    <name type="common">Snakehead murrel</name>
    <name type="synonym">Ophicephalus striatus</name>
    <dbReference type="NCBI Taxonomy" id="64152"/>
    <lineage>
        <taxon>Eukaryota</taxon>
        <taxon>Metazoa</taxon>
        <taxon>Chordata</taxon>
        <taxon>Craniata</taxon>
        <taxon>Vertebrata</taxon>
        <taxon>Euteleostomi</taxon>
        <taxon>Actinopterygii</taxon>
        <taxon>Neopterygii</taxon>
        <taxon>Teleostei</taxon>
        <taxon>Neoteleostei</taxon>
        <taxon>Acanthomorphata</taxon>
        <taxon>Anabantaria</taxon>
        <taxon>Anabantiformes</taxon>
        <taxon>Channoidei</taxon>
        <taxon>Channidae</taxon>
        <taxon>Channa</taxon>
    </lineage>
</organism>
<evidence type="ECO:0000256" key="1">
    <source>
        <dbReference type="SAM" id="MobiDB-lite"/>
    </source>
</evidence>
<proteinExistence type="predicted"/>
<gene>
    <name evidence="3" type="ORF">Q5P01_006900</name>
</gene>
<accession>A0AA88T165</accession>
<protein>
    <submittedName>
        <fullName evidence="3">Uncharacterized protein</fullName>
    </submittedName>
</protein>
<dbReference type="EMBL" id="JAUPFM010000004">
    <property type="protein sequence ID" value="KAK2854239.1"/>
    <property type="molecule type" value="Genomic_DNA"/>
</dbReference>
<keyword evidence="2" id="KW-0472">Membrane</keyword>
<keyword evidence="2" id="KW-1133">Transmembrane helix</keyword>
<keyword evidence="2" id="KW-0812">Transmembrane</keyword>
<reference evidence="3" key="1">
    <citation type="submission" date="2023-07" db="EMBL/GenBank/DDBJ databases">
        <title>Chromosome-level Genome Assembly of Striped Snakehead (Channa striata).</title>
        <authorList>
            <person name="Liu H."/>
        </authorList>
    </citation>
    <scope>NUCLEOTIDE SEQUENCE</scope>
    <source>
        <strain evidence="3">Gz</strain>
        <tissue evidence="3">Muscle</tissue>
    </source>
</reference>
<keyword evidence="4" id="KW-1185">Reference proteome</keyword>
<name>A0AA88T165_CHASR</name>
<comment type="caution">
    <text evidence="3">The sequence shown here is derived from an EMBL/GenBank/DDBJ whole genome shotgun (WGS) entry which is preliminary data.</text>
</comment>
<feature type="transmembrane region" description="Helical" evidence="2">
    <location>
        <begin position="110"/>
        <end position="127"/>
    </location>
</feature>
<dbReference type="AlphaFoldDB" id="A0AA88T165"/>
<feature type="region of interest" description="Disordered" evidence="1">
    <location>
        <begin position="1"/>
        <end position="26"/>
    </location>
</feature>
<dbReference type="Proteomes" id="UP001187415">
    <property type="component" value="Unassembled WGS sequence"/>
</dbReference>
<feature type="compositionally biased region" description="Basic and acidic residues" evidence="1">
    <location>
        <begin position="1"/>
        <end position="24"/>
    </location>
</feature>